<name>A0A2N5UEU3_9BASI</name>
<proteinExistence type="predicted"/>
<feature type="compositionally biased region" description="Polar residues" evidence="1">
    <location>
        <begin position="333"/>
        <end position="352"/>
    </location>
</feature>
<dbReference type="EMBL" id="PGCJ01000242">
    <property type="protein sequence ID" value="PLW36275.1"/>
    <property type="molecule type" value="Genomic_DNA"/>
</dbReference>
<evidence type="ECO:0000313" key="2">
    <source>
        <dbReference type="EMBL" id="PLW36275.1"/>
    </source>
</evidence>
<gene>
    <name evidence="2" type="ORF">PCANC_19868</name>
</gene>
<feature type="compositionally biased region" description="Polar residues" evidence="1">
    <location>
        <begin position="1"/>
        <end position="12"/>
    </location>
</feature>
<reference evidence="2 3" key="1">
    <citation type="submission" date="2017-11" db="EMBL/GenBank/DDBJ databases">
        <title>De novo assembly and phasing of dikaryotic genomes from two isolates of Puccinia coronata f. sp. avenae, the causal agent of oat crown rust.</title>
        <authorList>
            <person name="Miller M.E."/>
            <person name="Zhang Y."/>
            <person name="Omidvar V."/>
            <person name="Sperschneider J."/>
            <person name="Schwessinger B."/>
            <person name="Raley C."/>
            <person name="Palmer J.M."/>
            <person name="Garnica D."/>
            <person name="Upadhyaya N."/>
            <person name="Rathjen J."/>
            <person name="Taylor J.M."/>
            <person name="Park R.F."/>
            <person name="Dodds P.N."/>
            <person name="Hirsch C.D."/>
            <person name="Kianian S.F."/>
            <person name="Figueroa M."/>
        </authorList>
    </citation>
    <scope>NUCLEOTIDE SEQUENCE [LARGE SCALE GENOMIC DNA]</scope>
    <source>
        <strain evidence="2">12NC29</strain>
    </source>
</reference>
<dbReference type="Proteomes" id="UP000235388">
    <property type="component" value="Unassembled WGS sequence"/>
</dbReference>
<feature type="compositionally biased region" description="Pro residues" evidence="1">
    <location>
        <begin position="554"/>
        <end position="576"/>
    </location>
</feature>
<feature type="compositionally biased region" description="Pro residues" evidence="1">
    <location>
        <begin position="307"/>
        <end position="318"/>
    </location>
</feature>
<feature type="compositionally biased region" description="Basic residues" evidence="1">
    <location>
        <begin position="360"/>
        <end position="370"/>
    </location>
</feature>
<feature type="region of interest" description="Disordered" evidence="1">
    <location>
        <begin position="1"/>
        <end position="451"/>
    </location>
</feature>
<feature type="compositionally biased region" description="Low complexity" evidence="1">
    <location>
        <begin position="278"/>
        <end position="295"/>
    </location>
</feature>
<feature type="compositionally biased region" description="Basic residues" evidence="1">
    <location>
        <begin position="221"/>
        <end position="233"/>
    </location>
</feature>
<accession>A0A2N5UEU3</accession>
<comment type="caution">
    <text evidence="2">The sequence shown here is derived from an EMBL/GenBank/DDBJ whole genome shotgun (WGS) entry which is preliminary data.</text>
</comment>
<dbReference type="AlphaFoldDB" id="A0A2N5UEU3"/>
<feature type="compositionally biased region" description="Pro residues" evidence="1">
    <location>
        <begin position="139"/>
        <end position="148"/>
    </location>
</feature>
<feature type="compositionally biased region" description="Basic and acidic residues" evidence="1">
    <location>
        <begin position="267"/>
        <end position="277"/>
    </location>
</feature>
<dbReference type="OrthoDB" id="2507696at2759"/>
<feature type="compositionally biased region" description="Basic residues" evidence="1">
    <location>
        <begin position="151"/>
        <end position="163"/>
    </location>
</feature>
<sequence>MERTTQQINNYLDLSPRLAGSSSPINFERAPTPGFGSFTPKPFNDPTPPTHYYASPPKHYQPDFPQEQQPQQHQPHEPTQQEHDYHHQEEEPKHEPYQQEHPQETPHQSAERAQRKRRQDDDQSFHLDEQEESSLSEPPSEPEPPLEPQPKRAKVKKTAKKIKQVIQPAPVQPKLAELIDHESPENEPSLDPPQPLSEPVTLPPVKSTLTTKSNGLSNLSFKRKQGAQKRSKTKPLPPSKNKDTPTAKPVSKRPAAAPEVQEELDTAENHYDHHDLDPPNSNHQSPPDHSPHQSPEPAPSNGEPKQQQPPPPPHPEPTQDPTTPNLSKPKAKTASNPTPNPSHKNPLTSSQNPPQTTTKKPVKPSFKKTNKPPASLTGLPASLTASATTTPKSAAASLNQARKKTGEYNLNDPTTWGALFGGGDKKPAAKPVKPGNLPPQASLFNGTVGDRLEARKKQRAEEKRMLREQMHIGFDLLRQNISMMDFEIEYKNHVRFMVDQPLGAGYVSVPTEARESPSGEGWPHPTAAAVAGASGNPPPSVLRRADGYKRYIQPLPPSSAAPQQVPPPSQVPPPPSSQSLAPLSHQPPGPVYFSSFAPNLPKKTLPRPGMFGSSFFIWQPPHLP</sequence>
<protein>
    <submittedName>
        <fullName evidence="2">Uncharacterized protein</fullName>
    </submittedName>
</protein>
<keyword evidence="3" id="KW-1185">Reference proteome</keyword>
<feature type="compositionally biased region" description="Polar residues" evidence="1">
    <location>
        <begin position="207"/>
        <end position="220"/>
    </location>
</feature>
<feature type="compositionally biased region" description="Basic and acidic residues" evidence="1">
    <location>
        <begin position="74"/>
        <end position="128"/>
    </location>
</feature>
<evidence type="ECO:0000256" key="1">
    <source>
        <dbReference type="SAM" id="MobiDB-lite"/>
    </source>
</evidence>
<evidence type="ECO:0000313" key="3">
    <source>
        <dbReference type="Proteomes" id="UP000235388"/>
    </source>
</evidence>
<organism evidence="2 3">
    <name type="scientific">Puccinia coronata f. sp. avenae</name>
    <dbReference type="NCBI Taxonomy" id="200324"/>
    <lineage>
        <taxon>Eukaryota</taxon>
        <taxon>Fungi</taxon>
        <taxon>Dikarya</taxon>
        <taxon>Basidiomycota</taxon>
        <taxon>Pucciniomycotina</taxon>
        <taxon>Pucciniomycetes</taxon>
        <taxon>Pucciniales</taxon>
        <taxon>Pucciniaceae</taxon>
        <taxon>Puccinia</taxon>
    </lineage>
</organism>
<feature type="compositionally biased region" description="Low complexity" evidence="1">
    <location>
        <begin position="374"/>
        <end position="398"/>
    </location>
</feature>
<feature type="region of interest" description="Disordered" evidence="1">
    <location>
        <begin position="510"/>
        <end position="585"/>
    </location>
</feature>